<name>A0A7U3YN05_DESPD</name>
<evidence type="ECO:0000256" key="7">
    <source>
        <dbReference type="PROSITE-ProRule" id="PRU00473"/>
    </source>
</evidence>
<reference evidence="9 10" key="1">
    <citation type="journal article" date="2011" name="Stand. Genomic Sci.">
        <title>Complete genome sequence of Desulfobulbus propionicus type strain (1pr3).</title>
        <authorList>
            <person name="Pagani I."/>
            <person name="Lapidus A."/>
            <person name="Nolan M."/>
            <person name="Lucas S."/>
            <person name="Hammon N."/>
            <person name="Deshpande S."/>
            <person name="Cheng J.F."/>
            <person name="Chertkov O."/>
            <person name="Davenport K."/>
            <person name="Tapia R."/>
            <person name="Han C."/>
            <person name="Goodwin L."/>
            <person name="Pitluck S."/>
            <person name="Liolios K."/>
            <person name="Mavromatis K."/>
            <person name="Ivanova N."/>
            <person name="Mikhailova N."/>
            <person name="Pati A."/>
            <person name="Chen A."/>
            <person name="Palaniappan K."/>
            <person name="Land M."/>
            <person name="Hauser L."/>
            <person name="Chang Y.J."/>
            <person name="Jeffries C.D."/>
            <person name="Detter J.C."/>
            <person name="Brambilla E."/>
            <person name="Kannan K.P."/>
            <person name="Djao O.D."/>
            <person name="Rohde M."/>
            <person name="Pukall R."/>
            <person name="Spring S."/>
            <person name="Goker M."/>
            <person name="Sikorski J."/>
            <person name="Woyke T."/>
            <person name="Bristow J."/>
            <person name="Eisen J.A."/>
            <person name="Markowitz V."/>
            <person name="Hugenholtz P."/>
            <person name="Kyrpides N.C."/>
            <person name="Klenk H.P."/>
        </authorList>
    </citation>
    <scope>NUCLEOTIDE SEQUENCE [LARGE SCALE GENOMIC DNA]</scope>
    <source>
        <strain evidence="10">ATCC 33891 / DSM 2032 / 1pr3</strain>
    </source>
</reference>
<organism evidence="9 10">
    <name type="scientific">Desulfobulbus propionicus (strain ATCC 33891 / DSM 2032 / VKM B-1956 / 1pr3)</name>
    <dbReference type="NCBI Taxonomy" id="577650"/>
    <lineage>
        <taxon>Bacteria</taxon>
        <taxon>Pseudomonadati</taxon>
        <taxon>Thermodesulfobacteriota</taxon>
        <taxon>Desulfobulbia</taxon>
        <taxon>Desulfobulbales</taxon>
        <taxon>Desulfobulbaceae</taxon>
        <taxon>Desulfobulbus</taxon>
    </lineage>
</organism>
<keyword evidence="5" id="KW-1133">Transmembrane helix</keyword>
<dbReference type="Proteomes" id="UP000006365">
    <property type="component" value="Chromosome"/>
</dbReference>
<dbReference type="KEGG" id="dpr:Despr_2231"/>
<comment type="similarity">
    <text evidence="2">Belongs to the MotB family.</text>
</comment>
<evidence type="ECO:0000256" key="1">
    <source>
        <dbReference type="ARBA" id="ARBA00004162"/>
    </source>
</evidence>
<gene>
    <name evidence="9" type="ordered locus">Despr_2231</name>
</gene>
<evidence type="ECO:0000256" key="5">
    <source>
        <dbReference type="ARBA" id="ARBA00022989"/>
    </source>
</evidence>
<dbReference type="InterPro" id="IPR036737">
    <property type="entry name" value="OmpA-like_sf"/>
</dbReference>
<dbReference type="PANTHER" id="PTHR30329">
    <property type="entry name" value="STATOR ELEMENT OF FLAGELLAR MOTOR COMPLEX"/>
    <property type="match status" value="1"/>
</dbReference>
<dbReference type="RefSeq" id="WP_015724913.1">
    <property type="nucleotide sequence ID" value="NC_014972.1"/>
</dbReference>
<dbReference type="Gene3D" id="3.30.1330.60">
    <property type="entry name" value="OmpA-like domain"/>
    <property type="match status" value="1"/>
</dbReference>
<proteinExistence type="inferred from homology"/>
<dbReference type="PANTHER" id="PTHR30329:SF21">
    <property type="entry name" value="LIPOPROTEIN YIAD-RELATED"/>
    <property type="match status" value="1"/>
</dbReference>
<sequence length="248" mass="27542">MAKEPECPPPGLPMWMATYSDLVTLLLTFFVLLLTMASMDPTKFEQAKTSIKDAFGWRTTAAPVPFSLPILPSPPKAKFTPIPRETAVPRFKRIKNDLELAKLQAQVEAVQQDNDSIILRIHESVLFDEGQATLNPASYPILRKVADIIRPLPMSMRIEGHTDSTPMAGATTSNWDLSVARAVAVMSFYHRGELFALDRMSAAGYGDTRPLAPNTTKDNMAKNRRVDFVLRSNRTVAEDSKPVTPIPF</sequence>
<dbReference type="InterPro" id="IPR006665">
    <property type="entry name" value="OmpA-like"/>
</dbReference>
<keyword evidence="6 7" id="KW-0472">Membrane</keyword>
<feature type="domain" description="OmpA-like" evidence="8">
    <location>
        <begin position="114"/>
        <end position="234"/>
    </location>
</feature>
<evidence type="ECO:0000256" key="4">
    <source>
        <dbReference type="ARBA" id="ARBA00022692"/>
    </source>
</evidence>
<dbReference type="AlphaFoldDB" id="A0A7U3YN05"/>
<dbReference type="Pfam" id="PF00691">
    <property type="entry name" value="OmpA"/>
    <property type="match status" value="1"/>
</dbReference>
<comment type="subcellular location">
    <subcellularLocation>
        <location evidence="1">Cell membrane</location>
        <topology evidence="1">Single-pass membrane protein</topology>
    </subcellularLocation>
</comment>
<keyword evidence="4" id="KW-0812">Transmembrane</keyword>
<evidence type="ECO:0000256" key="6">
    <source>
        <dbReference type="ARBA" id="ARBA00023136"/>
    </source>
</evidence>
<dbReference type="CDD" id="cd07185">
    <property type="entry name" value="OmpA_C-like"/>
    <property type="match status" value="1"/>
</dbReference>
<dbReference type="GO" id="GO:0005886">
    <property type="term" value="C:plasma membrane"/>
    <property type="evidence" value="ECO:0007669"/>
    <property type="project" value="UniProtKB-SubCell"/>
</dbReference>
<keyword evidence="3" id="KW-1003">Cell membrane</keyword>
<dbReference type="InterPro" id="IPR050330">
    <property type="entry name" value="Bact_OuterMem_StrucFunc"/>
</dbReference>
<dbReference type="Pfam" id="PF13677">
    <property type="entry name" value="MotB_plug"/>
    <property type="match status" value="1"/>
</dbReference>
<accession>A0A7U3YN05</accession>
<dbReference type="PROSITE" id="PS51123">
    <property type="entry name" value="OMPA_2"/>
    <property type="match status" value="1"/>
</dbReference>
<dbReference type="InterPro" id="IPR025713">
    <property type="entry name" value="MotB-like_N_dom"/>
</dbReference>
<evidence type="ECO:0000259" key="8">
    <source>
        <dbReference type="PROSITE" id="PS51123"/>
    </source>
</evidence>
<keyword evidence="10" id="KW-1185">Reference proteome</keyword>
<protein>
    <submittedName>
        <fullName evidence="9">OmpA/MotB domain protein</fullName>
    </submittedName>
</protein>
<evidence type="ECO:0000256" key="3">
    <source>
        <dbReference type="ARBA" id="ARBA00022475"/>
    </source>
</evidence>
<evidence type="ECO:0000313" key="9">
    <source>
        <dbReference type="EMBL" id="ADW18375.1"/>
    </source>
</evidence>
<dbReference type="SUPFAM" id="SSF103088">
    <property type="entry name" value="OmpA-like"/>
    <property type="match status" value="1"/>
</dbReference>
<evidence type="ECO:0000313" key="10">
    <source>
        <dbReference type="Proteomes" id="UP000006365"/>
    </source>
</evidence>
<evidence type="ECO:0000256" key="2">
    <source>
        <dbReference type="ARBA" id="ARBA00008914"/>
    </source>
</evidence>
<dbReference type="EMBL" id="CP002364">
    <property type="protein sequence ID" value="ADW18375.1"/>
    <property type="molecule type" value="Genomic_DNA"/>
</dbReference>